<keyword evidence="5" id="KW-1185">Reference proteome</keyword>
<dbReference type="InterPro" id="IPR001810">
    <property type="entry name" value="F-box_dom"/>
</dbReference>
<keyword evidence="2" id="KW-1133">Transmembrane helix</keyword>
<comment type="caution">
    <text evidence="4">The sequence shown here is derived from an EMBL/GenBank/DDBJ whole genome shotgun (WGS) entry which is preliminary data.</text>
</comment>
<sequence length="338" mass="37792">MQMAPPSFDQNTARISAVHPDIIETHILTRLDGPTLASASCVSSQLHSLASDESLWTNICHSTWPSTNTPRLRHVISSFPYGPRSFFSDSFTNPDQTPASTSSSSPSLNRPSEIISAVDVYYKNKLIFSRVVETETASGWFNCSPFRVDLLDPKDSVPTRIPHPDNEDTCRELAEDLTLSWILIDPIGRRAMNLSSYKPVTVQRHWLSGEAHVRFSLVLSGGDKGSSSEFVQCGIVVTCGGSQGGEMHVREVNLQVDDMDGTNLNGKDSLVILQRGLEGKRRNVKGREDEGKRKYEDYVEKKRERREKKLRTEGALDMLCVAFGVFTFFSSGLYLLWR</sequence>
<dbReference type="Gene3D" id="1.20.1280.50">
    <property type="match status" value="1"/>
</dbReference>
<keyword evidence="2" id="KW-0472">Membrane</keyword>
<dbReference type="AlphaFoldDB" id="A0AAP0QJ93"/>
<feature type="domain" description="F-box" evidence="3">
    <location>
        <begin position="25"/>
        <end position="61"/>
    </location>
</feature>
<organism evidence="4 5">
    <name type="scientific">Citrus x changshan-huyou</name>
    <dbReference type="NCBI Taxonomy" id="2935761"/>
    <lineage>
        <taxon>Eukaryota</taxon>
        <taxon>Viridiplantae</taxon>
        <taxon>Streptophyta</taxon>
        <taxon>Embryophyta</taxon>
        <taxon>Tracheophyta</taxon>
        <taxon>Spermatophyta</taxon>
        <taxon>Magnoliopsida</taxon>
        <taxon>eudicotyledons</taxon>
        <taxon>Gunneridae</taxon>
        <taxon>Pentapetalae</taxon>
        <taxon>rosids</taxon>
        <taxon>malvids</taxon>
        <taxon>Sapindales</taxon>
        <taxon>Rutaceae</taxon>
        <taxon>Aurantioideae</taxon>
        <taxon>Citrus</taxon>
    </lineage>
</organism>
<dbReference type="PANTHER" id="PTHR33736:SF13">
    <property type="entry name" value="OS11G0155100 PROTEIN"/>
    <property type="match status" value="1"/>
</dbReference>
<keyword evidence="2" id="KW-0812">Transmembrane</keyword>
<proteinExistence type="predicted"/>
<feature type="compositionally biased region" description="Low complexity" evidence="1">
    <location>
        <begin position="97"/>
        <end position="107"/>
    </location>
</feature>
<evidence type="ECO:0000313" key="5">
    <source>
        <dbReference type="Proteomes" id="UP001428341"/>
    </source>
</evidence>
<dbReference type="PANTHER" id="PTHR33736">
    <property type="entry name" value="F-BOX PROTEIN-RELATED"/>
    <property type="match status" value="1"/>
</dbReference>
<dbReference type="Proteomes" id="UP001428341">
    <property type="component" value="Unassembled WGS sequence"/>
</dbReference>
<dbReference type="InterPro" id="IPR045283">
    <property type="entry name" value="AT3G44326-like"/>
</dbReference>
<accession>A0AAP0QJ93</accession>
<dbReference type="InterPro" id="IPR036047">
    <property type="entry name" value="F-box-like_dom_sf"/>
</dbReference>
<reference evidence="4 5" key="1">
    <citation type="submission" date="2024-05" db="EMBL/GenBank/DDBJ databases">
        <title>Haplotype-resolved chromosome-level genome assembly of Huyou (Citrus changshanensis).</title>
        <authorList>
            <person name="Miao C."/>
            <person name="Chen W."/>
            <person name="Wu Y."/>
            <person name="Wang L."/>
            <person name="Zhao S."/>
            <person name="Grierson D."/>
            <person name="Xu C."/>
            <person name="Chen K."/>
        </authorList>
    </citation>
    <scope>NUCLEOTIDE SEQUENCE [LARGE SCALE GENOMIC DNA]</scope>
    <source>
        <strain evidence="4">01-14</strain>
        <tissue evidence="4">Leaf</tissue>
    </source>
</reference>
<feature type="region of interest" description="Disordered" evidence="1">
    <location>
        <begin position="90"/>
        <end position="109"/>
    </location>
</feature>
<gene>
    <name evidence="4" type="ORF">WN944_004786</name>
</gene>
<dbReference type="EMBL" id="JBCGBO010000006">
    <property type="protein sequence ID" value="KAK9194084.1"/>
    <property type="molecule type" value="Genomic_DNA"/>
</dbReference>
<evidence type="ECO:0000256" key="2">
    <source>
        <dbReference type="SAM" id="Phobius"/>
    </source>
</evidence>
<feature type="transmembrane region" description="Helical" evidence="2">
    <location>
        <begin position="315"/>
        <end position="337"/>
    </location>
</feature>
<evidence type="ECO:0000313" key="4">
    <source>
        <dbReference type="EMBL" id="KAK9194084.1"/>
    </source>
</evidence>
<protein>
    <recommendedName>
        <fullName evidence="3">F-box domain-containing protein</fullName>
    </recommendedName>
</protein>
<evidence type="ECO:0000259" key="3">
    <source>
        <dbReference type="Pfam" id="PF12937"/>
    </source>
</evidence>
<evidence type="ECO:0000256" key="1">
    <source>
        <dbReference type="SAM" id="MobiDB-lite"/>
    </source>
</evidence>
<dbReference type="Pfam" id="PF12937">
    <property type="entry name" value="F-box-like"/>
    <property type="match status" value="1"/>
</dbReference>
<name>A0AAP0QJ93_9ROSI</name>
<dbReference type="SUPFAM" id="SSF81383">
    <property type="entry name" value="F-box domain"/>
    <property type="match status" value="1"/>
</dbReference>